<accession>A0A1X7T6W8</accession>
<feature type="region of interest" description="Disordered" evidence="1">
    <location>
        <begin position="1"/>
        <end position="100"/>
    </location>
</feature>
<evidence type="ECO:0000313" key="2">
    <source>
        <dbReference type="EnsemblMetazoa" id="Aqu2.1.10265_001"/>
    </source>
</evidence>
<dbReference type="OrthoDB" id="5985771at2759"/>
<feature type="compositionally biased region" description="Pro residues" evidence="1">
    <location>
        <begin position="78"/>
        <end position="97"/>
    </location>
</feature>
<proteinExistence type="predicted"/>
<organism evidence="2">
    <name type="scientific">Amphimedon queenslandica</name>
    <name type="common">Sponge</name>
    <dbReference type="NCBI Taxonomy" id="400682"/>
    <lineage>
        <taxon>Eukaryota</taxon>
        <taxon>Metazoa</taxon>
        <taxon>Porifera</taxon>
        <taxon>Demospongiae</taxon>
        <taxon>Heteroscleromorpha</taxon>
        <taxon>Haplosclerida</taxon>
        <taxon>Niphatidae</taxon>
        <taxon>Amphimedon</taxon>
    </lineage>
</organism>
<dbReference type="EnsemblMetazoa" id="Aqu2.1.10265_001">
    <property type="protein sequence ID" value="Aqu2.1.10265_001"/>
    <property type="gene ID" value="Aqu2.1.10265"/>
</dbReference>
<reference evidence="2" key="1">
    <citation type="submission" date="2017-05" db="UniProtKB">
        <authorList>
            <consortium name="EnsemblMetazoa"/>
        </authorList>
    </citation>
    <scope>IDENTIFICATION</scope>
</reference>
<dbReference type="InParanoid" id="A0A1X7T6W8"/>
<name>A0A1X7T6W8_AMPQE</name>
<sequence>MAGSGPATGLSSPSGAAGIVAPPRTGAPTIPLIPTGALTGGRPAPVAPTISVPTPGPSGGPSAPVAPTIPAPTLGPSGGPPAPVTPSPRAPLTPPAGPDDFMRLLNAAVETGIERGIDQALRSTGSSLPAVSAGSGLSSAPMPPPVAPLSGMLYVSGLSMQFTHVNGCRRTRLLCTAGPLKWSLGSW</sequence>
<evidence type="ECO:0000256" key="1">
    <source>
        <dbReference type="SAM" id="MobiDB-lite"/>
    </source>
</evidence>
<dbReference type="AlphaFoldDB" id="A0A1X7T6W8"/>
<protein>
    <submittedName>
        <fullName evidence="2">Uncharacterized protein</fullName>
    </submittedName>
</protein>